<dbReference type="EMBL" id="JANBPU010000142">
    <property type="protein sequence ID" value="KAJ1915532.1"/>
    <property type="molecule type" value="Genomic_DNA"/>
</dbReference>
<dbReference type="PANTHER" id="PTHR23416:SF23">
    <property type="entry name" value="ACETYLTRANSFERASE C18B11.09C-RELATED"/>
    <property type="match status" value="1"/>
</dbReference>
<organism evidence="5 6">
    <name type="scientific">Mycoemilia scoparia</name>
    <dbReference type="NCBI Taxonomy" id="417184"/>
    <lineage>
        <taxon>Eukaryota</taxon>
        <taxon>Fungi</taxon>
        <taxon>Fungi incertae sedis</taxon>
        <taxon>Zoopagomycota</taxon>
        <taxon>Kickxellomycotina</taxon>
        <taxon>Kickxellomycetes</taxon>
        <taxon>Kickxellales</taxon>
        <taxon>Kickxellaceae</taxon>
        <taxon>Mycoemilia</taxon>
    </lineage>
</organism>
<name>A0A9W7ZS72_9FUNG</name>
<dbReference type="SMART" id="SM01266">
    <property type="entry name" value="Mac"/>
    <property type="match status" value="1"/>
</dbReference>
<accession>A0A9W7ZS72</accession>
<feature type="region of interest" description="Disordered" evidence="3">
    <location>
        <begin position="194"/>
        <end position="214"/>
    </location>
</feature>
<keyword evidence="6" id="KW-1185">Reference proteome</keyword>
<dbReference type="CDD" id="cd03357">
    <property type="entry name" value="LbH_MAT_GAT"/>
    <property type="match status" value="1"/>
</dbReference>
<dbReference type="InterPro" id="IPR001451">
    <property type="entry name" value="Hexapep"/>
</dbReference>
<evidence type="ECO:0000313" key="5">
    <source>
        <dbReference type="EMBL" id="KAJ1915532.1"/>
    </source>
</evidence>
<dbReference type="InterPro" id="IPR051159">
    <property type="entry name" value="Hexapeptide_acetyltransf"/>
</dbReference>
<dbReference type="PROSITE" id="PS00101">
    <property type="entry name" value="HEXAPEP_TRANSFERASES"/>
    <property type="match status" value="1"/>
</dbReference>
<comment type="caution">
    <text evidence="5">The sequence shown here is derived from an EMBL/GenBank/DDBJ whole genome shotgun (WGS) entry which is preliminary data.</text>
</comment>
<dbReference type="GO" id="GO:0008374">
    <property type="term" value="F:O-acyltransferase activity"/>
    <property type="evidence" value="ECO:0007669"/>
    <property type="project" value="TreeGrafter"/>
</dbReference>
<dbReference type="Proteomes" id="UP001150538">
    <property type="component" value="Unassembled WGS sequence"/>
</dbReference>
<dbReference type="PANTHER" id="PTHR23416">
    <property type="entry name" value="SIALIC ACID SYNTHASE-RELATED"/>
    <property type="match status" value="1"/>
</dbReference>
<protein>
    <recommendedName>
        <fullName evidence="4">Maltose/galactoside acetyltransferase domain-containing protein</fullName>
    </recommendedName>
</protein>
<dbReference type="Pfam" id="PF12464">
    <property type="entry name" value="Mac"/>
    <property type="match status" value="1"/>
</dbReference>
<comment type="similarity">
    <text evidence="1">Belongs to the transferase hexapeptide repeat family.</text>
</comment>
<dbReference type="AlphaFoldDB" id="A0A9W7ZS72"/>
<evidence type="ECO:0000259" key="4">
    <source>
        <dbReference type="SMART" id="SM01266"/>
    </source>
</evidence>
<feature type="domain" description="Maltose/galactoside acetyltransferase" evidence="4">
    <location>
        <begin position="13"/>
        <end position="68"/>
    </location>
</feature>
<evidence type="ECO:0000256" key="3">
    <source>
        <dbReference type="SAM" id="MobiDB-lite"/>
    </source>
</evidence>
<reference evidence="5" key="1">
    <citation type="submission" date="2022-07" db="EMBL/GenBank/DDBJ databases">
        <title>Phylogenomic reconstructions and comparative analyses of Kickxellomycotina fungi.</title>
        <authorList>
            <person name="Reynolds N.K."/>
            <person name="Stajich J.E."/>
            <person name="Barry K."/>
            <person name="Grigoriev I.V."/>
            <person name="Crous P."/>
            <person name="Smith M.E."/>
        </authorList>
    </citation>
    <scope>NUCLEOTIDE SEQUENCE</scope>
    <source>
        <strain evidence="5">NBRC 100468</strain>
    </source>
</reference>
<dbReference type="OrthoDB" id="25818at2759"/>
<sequence length="214" mass="23609">MSTKPILKDKSELQKMVDGEHYFPHDPVLVEMRQRARLLFSKYNREFYTLSKDERAKMTKELLGTNGELAYIEPPFYCDYGDNIHIQKGFYMNFNCVILDCSRVDIGENVMCGPSVHIYTATHPLDPKLREQDVEYAKPVKIGNNVWIGGGAIICPGVTVGDGSTIAAGAVVVKDVPAYTVVGGNPARVIKELDRESSDNSANGSIDGIKSPGH</sequence>
<dbReference type="InterPro" id="IPR018357">
    <property type="entry name" value="Hexapep_transf_CS"/>
</dbReference>
<dbReference type="FunFam" id="2.160.10.10:FF:000008">
    <property type="entry name" value="Maltose O-acetyltransferase"/>
    <property type="match status" value="1"/>
</dbReference>
<dbReference type="Gene3D" id="2.160.10.10">
    <property type="entry name" value="Hexapeptide repeat proteins"/>
    <property type="match status" value="1"/>
</dbReference>
<evidence type="ECO:0000313" key="6">
    <source>
        <dbReference type="Proteomes" id="UP001150538"/>
    </source>
</evidence>
<evidence type="ECO:0000256" key="2">
    <source>
        <dbReference type="ARBA" id="ARBA00022679"/>
    </source>
</evidence>
<dbReference type="GO" id="GO:0016407">
    <property type="term" value="F:acetyltransferase activity"/>
    <property type="evidence" value="ECO:0007669"/>
    <property type="project" value="InterPro"/>
</dbReference>
<gene>
    <name evidence="5" type="ORF">H4219_004270</name>
</gene>
<dbReference type="InterPro" id="IPR024688">
    <property type="entry name" value="Mac_dom"/>
</dbReference>
<proteinExistence type="inferred from homology"/>
<dbReference type="SUPFAM" id="SSF51161">
    <property type="entry name" value="Trimeric LpxA-like enzymes"/>
    <property type="match status" value="1"/>
</dbReference>
<dbReference type="InterPro" id="IPR011004">
    <property type="entry name" value="Trimer_LpxA-like_sf"/>
</dbReference>
<evidence type="ECO:0000256" key="1">
    <source>
        <dbReference type="ARBA" id="ARBA00007274"/>
    </source>
</evidence>
<dbReference type="Pfam" id="PF00132">
    <property type="entry name" value="Hexapep"/>
    <property type="match status" value="1"/>
</dbReference>
<keyword evidence="2" id="KW-0808">Transferase</keyword>